<gene>
    <name evidence="1" type="ORF">OK344_02845</name>
</gene>
<keyword evidence="2" id="KW-1185">Reference proteome</keyword>
<comment type="caution">
    <text evidence="1">The sequence shown here is derived from an EMBL/GenBank/DDBJ whole genome shotgun (WGS) entry which is preliminary data.</text>
</comment>
<name>A0ABT3JK36_9FLAO</name>
<evidence type="ECO:0000313" key="2">
    <source>
        <dbReference type="Proteomes" id="UP001209107"/>
    </source>
</evidence>
<protein>
    <submittedName>
        <fullName evidence="1">WbqC family protein</fullName>
    </submittedName>
</protein>
<evidence type="ECO:0000313" key="1">
    <source>
        <dbReference type="EMBL" id="MCW4451142.1"/>
    </source>
</evidence>
<reference evidence="1 2" key="1">
    <citation type="submission" date="2022-10" db="EMBL/GenBank/DDBJ databases">
        <title>Kaistella sp. BT-6-1-3.</title>
        <authorList>
            <person name="Ai J."/>
            <person name="Deng Z."/>
        </authorList>
    </citation>
    <scope>NUCLEOTIDE SEQUENCE [LARGE SCALE GENOMIC DNA]</scope>
    <source>
        <strain evidence="1 2">BT6-1-3</strain>
    </source>
</reference>
<accession>A0ABT3JK36</accession>
<dbReference type="RefSeq" id="WP_265143355.1">
    <property type="nucleotide sequence ID" value="NZ_JAPCHZ010000001.1"/>
</dbReference>
<organism evidence="1 2">
    <name type="scientific">Kaistella yananensis</name>
    <dbReference type="NCBI Taxonomy" id="2989820"/>
    <lineage>
        <taxon>Bacteria</taxon>
        <taxon>Pseudomonadati</taxon>
        <taxon>Bacteroidota</taxon>
        <taxon>Flavobacteriia</taxon>
        <taxon>Flavobacteriales</taxon>
        <taxon>Weeksellaceae</taxon>
        <taxon>Chryseobacterium group</taxon>
        <taxon>Kaistella</taxon>
    </lineage>
</organism>
<dbReference type="Proteomes" id="UP001209107">
    <property type="component" value="Unassembled WGS sequence"/>
</dbReference>
<dbReference type="InterPro" id="IPR014985">
    <property type="entry name" value="WbqC"/>
</dbReference>
<sequence>MKILLPIFYLPPISWFAVFLKDENEVVLEQCENFPKQTYRNRANIYGANGRLSLIIPTRHTRKCVMKETEISHRENWQQLHWKSIKTAYQRSPYFEFYEEKLEKIFEFKTDSLIEFNLNALKIIQDILKTEKAYSLNNDYVKIPLEENYREKFSAKKETEFEMEEYYQTFSDKLGFEKDLSILDLICNKGPETLTYLKNIQTK</sequence>
<dbReference type="Pfam" id="PF08889">
    <property type="entry name" value="WbqC"/>
    <property type="match status" value="1"/>
</dbReference>
<dbReference type="EMBL" id="JAPCHZ010000001">
    <property type="protein sequence ID" value="MCW4451142.1"/>
    <property type="molecule type" value="Genomic_DNA"/>
</dbReference>
<proteinExistence type="predicted"/>